<dbReference type="InterPro" id="IPR004712">
    <property type="entry name" value="Na+/H+_antiporter_fungi"/>
</dbReference>
<keyword evidence="4 7" id="KW-1133">Transmembrane helix</keyword>
<evidence type="ECO:0000256" key="2">
    <source>
        <dbReference type="ARBA" id="ARBA00022449"/>
    </source>
</evidence>
<keyword evidence="6 7" id="KW-0472">Membrane</keyword>
<feature type="transmembrane region" description="Helical" evidence="7">
    <location>
        <begin position="345"/>
        <end position="363"/>
    </location>
</feature>
<evidence type="ECO:0000259" key="8">
    <source>
        <dbReference type="Pfam" id="PF00999"/>
    </source>
</evidence>
<dbReference type="EMBL" id="PNRF01000028">
    <property type="protein sequence ID" value="PMR74289.1"/>
    <property type="molecule type" value="Genomic_DNA"/>
</dbReference>
<dbReference type="OrthoDB" id="9810860at2"/>
<comment type="caution">
    <text evidence="9">The sequence shown here is derived from an EMBL/GenBank/DDBJ whole genome shotgun (WGS) entry which is preliminary data.</text>
</comment>
<keyword evidence="2" id="KW-0050">Antiport</keyword>
<reference evidence="9 10" key="1">
    <citation type="submission" date="2018-01" db="EMBL/GenBank/DDBJ databases">
        <title>Halomonas endophytica sp. nov., isolated from storage liquid in the stems of Populus euphratica.</title>
        <authorList>
            <person name="Chen C."/>
        </authorList>
    </citation>
    <scope>NUCLEOTIDE SEQUENCE [LARGE SCALE GENOMIC DNA]</scope>
    <source>
        <strain evidence="9 10">MC28</strain>
    </source>
</reference>
<proteinExistence type="predicted"/>
<dbReference type="GO" id="GO:0005886">
    <property type="term" value="C:plasma membrane"/>
    <property type="evidence" value="ECO:0007669"/>
    <property type="project" value="InterPro"/>
</dbReference>
<feature type="transmembrane region" description="Helical" evidence="7">
    <location>
        <begin position="375"/>
        <end position="398"/>
    </location>
</feature>
<keyword evidence="5" id="KW-0406">Ion transport</keyword>
<organism evidence="9 10">
    <name type="scientific">Billgrantia endophytica</name>
    <dbReference type="NCBI Taxonomy" id="2033802"/>
    <lineage>
        <taxon>Bacteria</taxon>
        <taxon>Pseudomonadati</taxon>
        <taxon>Pseudomonadota</taxon>
        <taxon>Gammaproteobacteria</taxon>
        <taxon>Oceanospirillales</taxon>
        <taxon>Halomonadaceae</taxon>
        <taxon>Billgrantia</taxon>
    </lineage>
</organism>
<dbReference type="PANTHER" id="PTHR31382:SF1">
    <property type="entry name" value="SODIUM ION_PROTON EXCHANGER (EUROFUNG)"/>
    <property type="match status" value="1"/>
</dbReference>
<evidence type="ECO:0000256" key="3">
    <source>
        <dbReference type="ARBA" id="ARBA00022692"/>
    </source>
</evidence>
<accession>A0A2N7U1H2</accession>
<dbReference type="InterPro" id="IPR006153">
    <property type="entry name" value="Cation/H_exchanger_TM"/>
</dbReference>
<dbReference type="GO" id="GO:0015385">
    <property type="term" value="F:sodium:proton antiporter activity"/>
    <property type="evidence" value="ECO:0007669"/>
    <property type="project" value="InterPro"/>
</dbReference>
<dbReference type="Gene3D" id="1.20.1530.20">
    <property type="match status" value="1"/>
</dbReference>
<feature type="transmembrane region" description="Helical" evidence="7">
    <location>
        <begin position="237"/>
        <end position="267"/>
    </location>
</feature>
<dbReference type="GO" id="GO:0120029">
    <property type="term" value="P:proton export across plasma membrane"/>
    <property type="evidence" value="ECO:0007669"/>
    <property type="project" value="InterPro"/>
</dbReference>
<sequence length="414" mass="44589">MQEINIALAVVGGLVLVVGLLSSPLDRSWLSVPLLAFLLGVALSPQGLGALNPEEWVDSKRLFEETARLTLGISLMGIALRLPPSYPFVHWRSLLLLLAIGMPAMFLVSALLTHWVLGLPLLMALLVGGAVCATDPVVASSIVTGGVAKENLPEAFRHLLSTESGANDGLAYPMVLLPILLLTLPAGDAWMDWLGRVWLWETGGGVLIGAVLGWAGGRALQWSEDRGYLDQPSFLSITLALTILVLGLGSLLETNSLLGVFAAGLAFDQEVGGKERSEEDNVQEAVNILLMLPVFVLFGLIAPWSEWLALGWKGVWLALLVLVLRRLPVIVLMRPWLPTLRDWPIALIMGWFGPIGVSALYYATLVSSRTGYDIAWTAGSLIVLASMIAHGMTAAPFAKRYGRREMRNSSSSDA</sequence>
<keyword evidence="10" id="KW-1185">Reference proteome</keyword>
<feature type="transmembrane region" description="Helical" evidence="7">
    <location>
        <begin position="288"/>
        <end position="309"/>
    </location>
</feature>
<evidence type="ECO:0000313" key="9">
    <source>
        <dbReference type="EMBL" id="PMR74289.1"/>
    </source>
</evidence>
<keyword evidence="3 7" id="KW-0812">Transmembrane</keyword>
<feature type="transmembrane region" description="Helical" evidence="7">
    <location>
        <begin position="170"/>
        <end position="190"/>
    </location>
</feature>
<dbReference type="GO" id="GO:0036376">
    <property type="term" value="P:sodium ion export across plasma membrane"/>
    <property type="evidence" value="ECO:0007669"/>
    <property type="project" value="InterPro"/>
</dbReference>
<gene>
    <name evidence="9" type="ORF">C1H69_13590</name>
</gene>
<dbReference type="AlphaFoldDB" id="A0A2N7U1H2"/>
<feature type="transmembrane region" description="Helical" evidence="7">
    <location>
        <begin position="29"/>
        <end position="46"/>
    </location>
</feature>
<evidence type="ECO:0000256" key="4">
    <source>
        <dbReference type="ARBA" id="ARBA00022989"/>
    </source>
</evidence>
<keyword evidence="2" id="KW-0813">Transport</keyword>
<feature type="transmembrane region" description="Helical" evidence="7">
    <location>
        <begin position="197"/>
        <end position="217"/>
    </location>
</feature>
<evidence type="ECO:0000256" key="7">
    <source>
        <dbReference type="SAM" id="Phobius"/>
    </source>
</evidence>
<evidence type="ECO:0000313" key="10">
    <source>
        <dbReference type="Proteomes" id="UP000235803"/>
    </source>
</evidence>
<dbReference type="GO" id="GO:0042391">
    <property type="term" value="P:regulation of membrane potential"/>
    <property type="evidence" value="ECO:0007669"/>
    <property type="project" value="InterPro"/>
</dbReference>
<dbReference type="Proteomes" id="UP000235803">
    <property type="component" value="Unassembled WGS sequence"/>
</dbReference>
<dbReference type="RefSeq" id="WP_102653928.1">
    <property type="nucleotide sequence ID" value="NZ_PNRF01000028.1"/>
</dbReference>
<feature type="transmembrane region" description="Helical" evidence="7">
    <location>
        <begin position="6"/>
        <end position="22"/>
    </location>
</feature>
<dbReference type="InterPro" id="IPR038770">
    <property type="entry name" value="Na+/solute_symporter_sf"/>
</dbReference>
<evidence type="ECO:0000256" key="5">
    <source>
        <dbReference type="ARBA" id="ARBA00023065"/>
    </source>
</evidence>
<comment type="subcellular location">
    <subcellularLocation>
        <location evidence="1">Membrane</location>
        <topology evidence="1">Multi-pass membrane protein</topology>
    </subcellularLocation>
</comment>
<evidence type="ECO:0000256" key="6">
    <source>
        <dbReference type="ARBA" id="ARBA00023136"/>
    </source>
</evidence>
<evidence type="ECO:0000256" key="1">
    <source>
        <dbReference type="ARBA" id="ARBA00004141"/>
    </source>
</evidence>
<protein>
    <submittedName>
        <fullName evidence="9">Sodium:proton exchanger</fullName>
    </submittedName>
</protein>
<feature type="transmembrane region" description="Helical" evidence="7">
    <location>
        <begin position="315"/>
        <end position="333"/>
    </location>
</feature>
<dbReference type="Pfam" id="PF00999">
    <property type="entry name" value="Na_H_Exchanger"/>
    <property type="match status" value="1"/>
</dbReference>
<dbReference type="PANTHER" id="PTHR31382">
    <property type="entry name" value="NA(+)/H(+) ANTIPORTER"/>
    <property type="match status" value="1"/>
</dbReference>
<feature type="domain" description="Cation/H+ exchanger transmembrane" evidence="8">
    <location>
        <begin position="15"/>
        <end position="399"/>
    </location>
</feature>
<feature type="transmembrane region" description="Helical" evidence="7">
    <location>
        <begin position="94"/>
        <end position="117"/>
    </location>
</feature>
<name>A0A2N7U1H2_9GAMM</name>